<gene>
    <name evidence="1" type="ORF">BCR43DRAFT_518126</name>
</gene>
<keyword evidence="2" id="KW-1185">Reference proteome</keyword>
<proteinExistence type="predicted"/>
<sequence>MSVVRKELQLSLLYHKSKKFYYADRKNRNQKSDKGRHKQKIKYSFCRGIKYHPKDYQEQYHLDSVSTPSRPTMIKSSFCRDVKYHPKDRQEQYHLDSVWCYLTVYFFEVNAVKTHYDQVFSCHGVKYHSKDYPGWYDMVLVACVSFTVYF</sequence>
<dbReference type="InParanoid" id="A0A1X2H2X1"/>
<comment type="caution">
    <text evidence="1">The sequence shown here is derived from an EMBL/GenBank/DDBJ whole genome shotgun (WGS) entry which is preliminary data.</text>
</comment>
<dbReference type="AlphaFoldDB" id="A0A1X2H2X1"/>
<name>A0A1X2H2X1_SYNRA</name>
<evidence type="ECO:0000313" key="2">
    <source>
        <dbReference type="Proteomes" id="UP000242180"/>
    </source>
</evidence>
<dbReference type="Proteomes" id="UP000242180">
    <property type="component" value="Unassembled WGS sequence"/>
</dbReference>
<accession>A0A1X2H2X1</accession>
<organism evidence="1 2">
    <name type="scientific">Syncephalastrum racemosum</name>
    <name type="common">Filamentous fungus</name>
    <dbReference type="NCBI Taxonomy" id="13706"/>
    <lineage>
        <taxon>Eukaryota</taxon>
        <taxon>Fungi</taxon>
        <taxon>Fungi incertae sedis</taxon>
        <taxon>Mucoromycota</taxon>
        <taxon>Mucoromycotina</taxon>
        <taxon>Mucoromycetes</taxon>
        <taxon>Mucorales</taxon>
        <taxon>Syncephalastraceae</taxon>
        <taxon>Syncephalastrum</taxon>
    </lineage>
</organism>
<dbReference type="EMBL" id="MCGN01000010">
    <property type="protein sequence ID" value="ORY92135.1"/>
    <property type="molecule type" value="Genomic_DNA"/>
</dbReference>
<reference evidence="1 2" key="1">
    <citation type="submission" date="2016-07" db="EMBL/GenBank/DDBJ databases">
        <title>Pervasive Adenine N6-methylation of Active Genes in Fungi.</title>
        <authorList>
            <consortium name="DOE Joint Genome Institute"/>
            <person name="Mondo S.J."/>
            <person name="Dannebaum R.O."/>
            <person name="Kuo R.C."/>
            <person name="Labutti K."/>
            <person name="Haridas S."/>
            <person name="Kuo A."/>
            <person name="Salamov A."/>
            <person name="Ahrendt S.R."/>
            <person name="Lipzen A."/>
            <person name="Sullivan W."/>
            <person name="Andreopoulos W.B."/>
            <person name="Clum A."/>
            <person name="Lindquist E."/>
            <person name="Daum C."/>
            <person name="Ramamoorthy G.K."/>
            <person name="Gryganskyi A."/>
            <person name="Culley D."/>
            <person name="Magnuson J.K."/>
            <person name="James T.Y."/>
            <person name="O'Malley M.A."/>
            <person name="Stajich J.E."/>
            <person name="Spatafora J.W."/>
            <person name="Visel A."/>
            <person name="Grigoriev I.V."/>
        </authorList>
    </citation>
    <scope>NUCLEOTIDE SEQUENCE [LARGE SCALE GENOMIC DNA]</scope>
    <source>
        <strain evidence="1 2">NRRL 2496</strain>
    </source>
</reference>
<evidence type="ECO:0000313" key="1">
    <source>
        <dbReference type="EMBL" id="ORY92135.1"/>
    </source>
</evidence>
<protein>
    <submittedName>
        <fullName evidence="1">Uncharacterized protein</fullName>
    </submittedName>
</protein>